<dbReference type="PANTHER" id="PTHR24027:SF272">
    <property type="entry name" value="CADHERIN-24"/>
    <property type="match status" value="1"/>
</dbReference>
<keyword evidence="4 8" id="KW-0106">Calcium</keyword>
<feature type="domain" description="Cadherin" evidence="13">
    <location>
        <begin position="272"/>
        <end position="380"/>
    </location>
</feature>
<dbReference type="Gene3D" id="4.10.900.10">
    <property type="entry name" value="TCF3-CBD (Catenin binding domain)"/>
    <property type="match status" value="1"/>
</dbReference>
<dbReference type="FunFam" id="2.60.40.60:FF:000373">
    <property type="entry name" value="Ventral neural cadherin"/>
    <property type="match status" value="1"/>
</dbReference>
<dbReference type="Proteomes" id="UP000472277">
    <property type="component" value="Chromosome 22"/>
</dbReference>
<evidence type="ECO:0000256" key="11">
    <source>
        <dbReference type="SAM" id="MobiDB-lite"/>
    </source>
</evidence>
<dbReference type="PRINTS" id="PR00205">
    <property type="entry name" value="CADHERIN"/>
</dbReference>
<dbReference type="Pfam" id="PF01049">
    <property type="entry name" value="CADH_Y-type_LIR"/>
    <property type="match status" value="1"/>
</dbReference>
<dbReference type="GO" id="GO:0034332">
    <property type="term" value="P:adherens junction organization"/>
    <property type="evidence" value="ECO:0007669"/>
    <property type="project" value="TreeGrafter"/>
</dbReference>
<evidence type="ECO:0000256" key="5">
    <source>
        <dbReference type="ARBA" id="ARBA00022889"/>
    </source>
</evidence>
<comment type="function">
    <text evidence="10">Cadherins are calcium-dependent cell adhesion proteins.</text>
</comment>
<name>A0A673WQW1_SALTR</name>
<dbReference type="GO" id="GO:0016477">
    <property type="term" value="P:cell migration"/>
    <property type="evidence" value="ECO:0007669"/>
    <property type="project" value="TreeGrafter"/>
</dbReference>
<dbReference type="InterPro" id="IPR015919">
    <property type="entry name" value="Cadherin-like_sf"/>
</dbReference>
<keyword evidence="6 12" id="KW-1133">Transmembrane helix</keyword>
<evidence type="ECO:0000256" key="1">
    <source>
        <dbReference type="ARBA" id="ARBA00004251"/>
    </source>
</evidence>
<accession>A0A673WQW1</accession>
<keyword evidence="3" id="KW-0677">Repeat</keyword>
<evidence type="ECO:0000256" key="9">
    <source>
        <dbReference type="RuleBase" id="RU003318"/>
    </source>
</evidence>
<dbReference type="PANTHER" id="PTHR24027">
    <property type="entry name" value="CADHERIN-23"/>
    <property type="match status" value="1"/>
</dbReference>
<evidence type="ECO:0000256" key="8">
    <source>
        <dbReference type="PROSITE-ProRule" id="PRU00043"/>
    </source>
</evidence>
<dbReference type="Ensembl" id="ENSSTUT00000012201.1">
    <property type="protein sequence ID" value="ENSSTUP00000011498.1"/>
    <property type="gene ID" value="ENSSTUG00000005475.1"/>
</dbReference>
<dbReference type="GO" id="GO:0016339">
    <property type="term" value="P:calcium-dependent cell-cell adhesion via plasma membrane cell adhesion molecules"/>
    <property type="evidence" value="ECO:0007669"/>
    <property type="project" value="TreeGrafter"/>
</dbReference>
<proteinExistence type="predicted"/>
<evidence type="ECO:0000256" key="4">
    <source>
        <dbReference type="ARBA" id="ARBA00022837"/>
    </source>
</evidence>
<dbReference type="GO" id="GO:0000902">
    <property type="term" value="P:cell morphogenesis"/>
    <property type="evidence" value="ECO:0007669"/>
    <property type="project" value="TreeGrafter"/>
</dbReference>
<dbReference type="InParanoid" id="A0A673WQW1"/>
<dbReference type="FunFam" id="2.60.40.60:FF:000009">
    <property type="entry name" value="Cadherin 24"/>
    <property type="match status" value="1"/>
</dbReference>
<dbReference type="FunFam" id="2.60.40.60:FF:000008">
    <property type="entry name" value="Cadherin 24"/>
    <property type="match status" value="1"/>
</dbReference>
<evidence type="ECO:0000256" key="6">
    <source>
        <dbReference type="ARBA" id="ARBA00022989"/>
    </source>
</evidence>
<evidence type="ECO:0000313" key="14">
    <source>
        <dbReference type="Ensembl" id="ENSSTUP00000011498.1"/>
    </source>
</evidence>
<dbReference type="InterPro" id="IPR000233">
    <property type="entry name" value="Cadherin_Y-type_LIR"/>
</dbReference>
<dbReference type="GO" id="GO:0007156">
    <property type="term" value="P:homophilic cell adhesion via plasma membrane adhesion molecules"/>
    <property type="evidence" value="ECO:0007669"/>
    <property type="project" value="InterPro"/>
</dbReference>
<dbReference type="CDD" id="cd11304">
    <property type="entry name" value="Cadherin_repeat"/>
    <property type="match status" value="5"/>
</dbReference>
<keyword evidence="5 9" id="KW-0130">Cell adhesion</keyword>
<dbReference type="InterPro" id="IPR039808">
    <property type="entry name" value="Cadherin"/>
</dbReference>
<dbReference type="SMART" id="SM00112">
    <property type="entry name" value="CA"/>
    <property type="match status" value="5"/>
</dbReference>
<evidence type="ECO:0000256" key="12">
    <source>
        <dbReference type="SAM" id="Phobius"/>
    </source>
</evidence>
<evidence type="ECO:0000256" key="7">
    <source>
        <dbReference type="ARBA" id="ARBA00023136"/>
    </source>
</evidence>
<dbReference type="GO" id="GO:0008013">
    <property type="term" value="F:beta-catenin binding"/>
    <property type="evidence" value="ECO:0007669"/>
    <property type="project" value="TreeGrafter"/>
</dbReference>
<gene>
    <name evidence="14" type="primary">CDH24</name>
    <name evidence="14" type="synonym">LOC115158490</name>
</gene>
<feature type="domain" description="Cadherin" evidence="13">
    <location>
        <begin position="494"/>
        <end position="599"/>
    </location>
</feature>
<feature type="compositionally biased region" description="Polar residues" evidence="11">
    <location>
        <begin position="1056"/>
        <end position="1065"/>
    </location>
</feature>
<feature type="region of interest" description="Disordered" evidence="11">
    <location>
        <begin position="987"/>
        <end position="1009"/>
    </location>
</feature>
<feature type="compositionally biased region" description="Basic and acidic residues" evidence="11">
    <location>
        <begin position="1066"/>
        <end position="1078"/>
    </location>
</feature>
<evidence type="ECO:0000313" key="15">
    <source>
        <dbReference type="Proteomes" id="UP000472277"/>
    </source>
</evidence>
<dbReference type="InterPro" id="IPR002126">
    <property type="entry name" value="Cadherin-like_dom"/>
</dbReference>
<dbReference type="GO" id="GO:0016342">
    <property type="term" value="C:catenin complex"/>
    <property type="evidence" value="ECO:0007669"/>
    <property type="project" value="TreeGrafter"/>
</dbReference>
<dbReference type="GO" id="GO:0005509">
    <property type="term" value="F:calcium ion binding"/>
    <property type="evidence" value="ECO:0007669"/>
    <property type="project" value="UniProtKB-UniRule"/>
</dbReference>
<dbReference type="InterPro" id="IPR027397">
    <property type="entry name" value="Catenin-bd_sf"/>
</dbReference>
<organism evidence="14 15">
    <name type="scientific">Salmo trutta</name>
    <name type="common">Brown trout</name>
    <dbReference type="NCBI Taxonomy" id="8032"/>
    <lineage>
        <taxon>Eukaryota</taxon>
        <taxon>Metazoa</taxon>
        <taxon>Chordata</taxon>
        <taxon>Craniata</taxon>
        <taxon>Vertebrata</taxon>
        <taxon>Euteleostomi</taxon>
        <taxon>Actinopterygii</taxon>
        <taxon>Neopterygii</taxon>
        <taxon>Teleostei</taxon>
        <taxon>Protacanthopterygii</taxon>
        <taxon>Salmoniformes</taxon>
        <taxon>Salmonidae</taxon>
        <taxon>Salmoninae</taxon>
        <taxon>Salmo</taxon>
    </lineage>
</organism>
<dbReference type="FunFam" id="2.60.40.60:FF:000017">
    <property type="entry name" value="Cadherin 24"/>
    <property type="match status" value="1"/>
</dbReference>
<feature type="transmembrane region" description="Helical" evidence="12">
    <location>
        <begin position="739"/>
        <end position="764"/>
    </location>
</feature>
<reference evidence="14" key="1">
    <citation type="submission" date="2025-08" db="UniProtKB">
        <authorList>
            <consortium name="Ensembl"/>
        </authorList>
    </citation>
    <scope>IDENTIFICATION</scope>
</reference>
<feature type="domain" description="Cadherin" evidence="13">
    <location>
        <begin position="599"/>
        <end position="703"/>
    </location>
</feature>
<feature type="region of interest" description="Disordered" evidence="11">
    <location>
        <begin position="1034"/>
        <end position="1078"/>
    </location>
</feature>
<protein>
    <submittedName>
        <fullName evidence="14">Cadherin 24</fullName>
    </submittedName>
</protein>
<comment type="subcellular location">
    <subcellularLocation>
        <location evidence="1 9">Cell membrane</location>
        <topology evidence="1 9">Single-pass type I membrane protein</topology>
    </subcellularLocation>
</comment>
<dbReference type="GO" id="GO:0002009">
    <property type="term" value="P:morphogenesis of an epithelium"/>
    <property type="evidence" value="ECO:0007669"/>
    <property type="project" value="UniProtKB-ARBA"/>
</dbReference>
<evidence type="ECO:0000256" key="2">
    <source>
        <dbReference type="ARBA" id="ARBA00022692"/>
    </source>
</evidence>
<keyword evidence="7 12" id="KW-0472">Membrane</keyword>
<keyword evidence="15" id="KW-1185">Reference proteome</keyword>
<dbReference type="Pfam" id="PF00028">
    <property type="entry name" value="Cadherin"/>
    <property type="match status" value="4"/>
</dbReference>
<feature type="compositionally biased region" description="Basic and acidic residues" evidence="11">
    <location>
        <begin position="1034"/>
        <end position="1044"/>
    </location>
</feature>
<keyword evidence="2 9" id="KW-0812">Transmembrane</keyword>
<dbReference type="GO" id="GO:0044331">
    <property type="term" value="P:cell-cell adhesion mediated by cadherin"/>
    <property type="evidence" value="ECO:0007669"/>
    <property type="project" value="TreeGrafter"/>
</dbReference>
<feature type="domain" description="Cadherin" evidence="13">
    <location>
        <begin position="381"/>
        <end position="493"/>
    </location>
</feature>
<dbReference type="AlphaFoldDB" id="A0A673WQW1"/>
<evidence type="ECO:0000259" key="13">
    <source>
        <dbReference type="PROSITE" id="PS50268"/>
    </source>
</evidence>
<feature type="domain" description="Cadherin" evidence="13">
    <location>
        <begin position="191"/>
        <end position="271"/>
    </location>
</feature>
<evidence type="ECO:0000256" key="10">
    <source>
        <dbReference type="RuleBase" id="RU004357"/>
    </source>
</evidence>
<dbReference type="Gene3D" id="2.60.40.60">
    <property type="entry name" value="Cadherins"/>
    <property type="match status" value="5"/>
</dbReference>
<dbReference type="GO" id="GO:0007043">
    <property type="term" value="P:cell-cell junction assembly"/>
    <property type="evidence" value="ECO:0007669"/>
    <property type="project" value="TreeGrafter"/>
</dbReference>
<dbReference type="GeneTree" id="ENSGT00940000159567"/>
<dbReference type="SUPFAM" id="SSF49313">
    <property type="entry name" value="Cadherin-like"/>
    <property type="match status" value="5"/>
</dbReference>
<dbReference type="GO" id="GO:0005912">
    <property type="term" value="C:adherens junction"/>
    <property type="evidence" value="ECO:0007669"/>
    <property type="project" value="TreeGrafter"/>
</dbReference>
<dbReference type="GO" id="GO:0045296">
    <property type="term" value="F:cadherin binding"/>
    <property type="evidence" value="ECO:0007669"/>
    <property type="project" value="TreeGrafter"/>
</dbReference>
<dbReference type="PROSITE" id="PS00232">
    <property type="entry name" value="CADHERIN_1"/>
    <property type="match status" value="2"/>
</dbReference>
<dbReference type="FunFam" id="2.60.40.60:FF:000200">
    <property type="entry name" value="Cadherin 24, type 2b"/>
    <property type="match status" value="1"/>
</dbReference>
<dbReference type="InterPro" id="IPR020894">
    <property type="entry name" value="Cadherin_CS"/>
</dbReference>
<reference evidence="14" key="2">
    <citation type="submission" date="2025-09" db="UniProtKB">
        <authorList>
            <consortium name="Ensembl"/>
        </authorList>
    </citation>
    <scope>IDENTIFICATION</scope>
</reference>
<dbReference type="PROSITE" id="PS50268">
    <property type="entry name" value="CADHERIN_2"/>
    <property type="match status" value="5"/>
</dbReference>
<dbReference type="OMA" id="CQSHTSF"/>
<sequence>MWEEHRGESSLIVSLPIPGQISEEALTDVRAGENTVSLVNHGENAEGLMTTHIPLAPGLTEKGKNGLDELVQISTQTAFTLHTTWNVITSKSEAVGNVHTQSLEAQESMETYPNGDPSHHLKLQTDFHPESRVLPKSISSRGLVSQAGVVGLTLTWERPRSRHRRSWQWNQFFVIEEYRGPEPVLIGRLHTDMDRGDGRTKYILEGEGVGSVFVIDGNTGNIHVTKSLDREDKDQYRLIATATNRQTGRALEPSSTFIIRVQDINDNPPVFQNEPYTATVPEMANIGTSIIQVTATDADDPTYGNSARLVYAVTQGQQYFSVDPQTGVLRTAVTDMDRESQDTYLVVLEAKDMGGHLGGMSGTTTVTVRLSDVNDNPPHFRKSAWSFSISELAAPGVEVGRLSATDADLGDNAMLEYTILDGEEGDTFNITGRDQEAVIVLNKLLDYESRSSFSLSVEVVNPMVDARFLRKGPFKDCATVWVMVLNADEPPRFSRSRYHLDVSENCPPVCSVGRVSAVDPDTGQSTNIRYSIDPQSDLEALFRITSDSGLITTVMELDREREQWHNITVIATQRDNPNLVTRVVVAIETLDQNDNAPELDRQYTTSVCDSSTPGQVVQVVRAVDRDQGGQDVTIHFSIPPESSSALNLTIRESGGATASLVLQSALQPLPDFSSSLLTLYVPIVLRDGASGLTNTGTVTVNVCPCLRGGMRAEERGRQRDRGWERQTVCLPLPSTSPSLIFSMVTLLALLACVTTLLVVCALSLSLRHQKQDSHSPFEEEDVRENIITYDDEGGGEADTAAFDITALQSMHRRPGSTPVYGRLCYSIHTLPVLRDCHKGPTPFQSGLQLVKLMGTYGLPGNHMDNNSLVIQKQDTFDLLEPEAIHLNSAEPWCPSRDGPESSAEFLNMYALSRRDLTPQLLPLSGGMLGYGKGWGCGRGLVADMARGGANCNSSLPVRIEDFLKHRLDQVTFDLSQPPYDSLQTYEFEGGDSRAGSLSSLESEGEREEERVREAVDKLDQKFQRLVKIIEAREQEKECDRRSVEEETLVGDRSQGLVVNNTSKTESVGEEKEVSRWDF</sequence>
<evidence type="ECO:0000256" key="3">
    <source>
        <dbReference type="ARBA" id="ARBA00022737"/>
    </source>
</evidence>